<sequence>MFLRDEDIKALIATNAIENVSDMTSDEDGSKSPIQPSSFDVSIGKIYVPGKSPEELGGVENPLTKNHTLAPGETAIVETAEILHLPEDVGSFGFPPTSVSNVAVLITNLGHIDPGYDGTIRFTLVNMGKNAYSLKARDVIHTMLFFKLNEAPKKCFRDRNPSISTTNGLQGVNAELLSSLNTDFLNVGERASNAAKIAVNKQIPRWSMLTTIAVALIAAGFNYSSFNSKLDAFDKKIEQKLSSIELEEKVKELTEKVDKLTQEKNKLKDKVKK</sequence>
<evidence type="ECO:0000256" key="1">
    <source>
        <dbReference type="ARBA" id="ARBA00022801"/>
    </source>
</evidence>
<dbReference type="OrthoDB" id="7067369at2"/>
<evidence type="ECO:0000313" key="4">
    <source>
        <dbReference type="EMBL" id="KGJ90817.1"/>
    </source>
</evidence>
<dbReference type="CDD" id="cd07557">
    <property type="entry name" value="trimeric_dUTPase"/>
    <property type="match status" value="1"/>
</dbReference>
<reference evidence="4 5" key="1">
    <citation type="submission" date="2014-08" db="EMBL/GenBank/DDBJ databases">
        <title>Genomic and Phenotypic Diversity of Colwellia psychrerythraea strains from Disparate Marine Basins.</title>
        <authorList>
            <person name="Techtmann S.M."/>
            <person name="Stelling S.C."/>
            <person name="Utturkar S.M."/>
            <person name="Alshibli N."/>
            <person name="Harris A."/>
            <person name="Brown S.D."/>
            <person name="Hazen T.C."/>
        </authorList>
    </citation>
    <scope>NUCLEOTIDE SEQUENCE [LARGE SCALE GENOMIC DNA]</scope>
    <source>
        <strain evidence="4 5">ND2E</strain>
    </source>
</reference>
<dbReference type="RefSeq" id="WP_033094249.1">
    <property type="nucleotide sequence ID" value="NZ_JQED01000031.1"/>
</dbReference>
<dbReference type="PATRIC" id="fig|28229.4.peg.2558"/>
<keyword evidence="2" id="KW-0546">Nucleotide metabolism</keyword>
<dbReference type="Proteomes" id="UP000029843">
    <property type="component" value="Unassembled WGS sequence"/>
</dbReference>
<dbReference type="AlphaFoldDB" id="A0A099KLI2"/>
<evidence type="ECO:0000256" key="3">
    <source>
        <dbReference type="SAM" id="Coils"/>
    </source>
</evidence>
<gene>
    <name evidence="4" type="ORF">ND2E_0060</name>
</gene>
<dbReference type="InterPro" id="IPR036157">
    <property type="entry name" value="dUTPase-like_sf"/>
</dbReference>
<dbReference type="GO" id="GO:0008829">
    <property type="term" value="F:dCTP deaminase activity"/>
    <property type="evidence" value="ECO:0007669"/>
    <property type="project" value="InterPro"/>
</dbReference>
<keyword evidence="3" id="KW-0175">Coiled coil</keyword>
<organism evidence="4 5">
    <name type="scientific">Colwellia psychrerythraea</name>
    <name type="common">Vibrio psychroerythus</name>
    <dbReference type="NCBI Taxonomy" id="28229"/>
    <lineage>
        <taxon>Bacteria</taxon>
        <taxon>Pseudomonadati</taxon>
        <taxon>Pseudomonadota</taxon>
        <taxon>Gammaproteobacteria</taxon>
        <taxon>Alteromonadales</taxon>
        <taxon>Colwelliaceae</taxon>
        <taxon>Colwellia</taxon>
    </lineage>
</organism>
<keyword evidence="1" id="KW-0378">Hydrolase</keyword>
<feature type="coiled-coil region" evidence="3">
    <location>
        <begin position="243"/>
        <end position="270"/>
    </location>
</feature>
<proteinExistence type="predicted"/>
<dbReference type="InterPro" id="IPR011962">
    <property type="entry name" value="dCTP_deaminase"/>
</dbReference>
<dbReference type="GO" id="GO:0006229">
    <property type="term" value="P:dUTP biosynthetic process"/>
    <property type="evidence" value="ECO:0007669"/>
    <property type="project" value="InterPro"/>
</dbReference>
<accession>A0A099KLI2</accession>
<dbReference type="Gene3D" id="2.70.40.10">
    <property type="match status" value="1"/>
</dbReference>
<evidence type="ECO:0000256" key="2">
    <source>
        <dbReference type="ARBA" id="ARBA00023080"/>
    </source>
</evidence>
<comment type="caution">
    <text evidence="4">The sequence shown here is derived from an EMBL/GenBank/DDBJ whole genome shotgun (WGS) entry which is preliminary data.</text>
</comment>
<dbReference type="InterPro" id="IPR033704">
    <property type="entry name" value="dUTPase_trimeric"/>
</dbReference>
<dbReference type="SUPFAM" id="SSF51283">
    <property type="entry name" value="dUTPase-like"/>
    <property type="match status" value="1"/>
</dbReference>
<dbReference type="EMBL" id="JQED01000031">
    <property type="protein sequence ID" value="KGJ90817.1"/>
    <property type="molecule type" value="Genomic_DNA"/>
</dbReference>
<protein>
    <submittedName>
        <fullName evidence="4">DeoxyUTP pyrophosphatase</fullName>
    </submittedName>
</protein>
<name>A0A099KLI2_COLPS</name>
<dbReference type="Pfam" id="PF22769">
    <property type="entry name" value="DCD"/>
    <property type="match status" value="1"/>
</dbReference>
<evidence type="ECO:0000313" key="5">
    <source>
        <dbReference type="Proteomes" id="UP000029843"/>
    </source>
</evidence>